<dbReference type="InterPro" id="IPR018062">
    <property type="entry name" value="HTH_AraC-typ_CS"/>
</dbReference>
<evidence type="ECO:0000313" key="9">
    <source>
        <dbReference type="EMBL" id="MDA3729930.1"/>
    </source>
</evidence>
<dbReference type="PROSITE" id="PS50110">
    <property type="entry name" value="RESPONSE_REGULATORY"/>
    <property type="match status" value="1"/>
</dbReference>
<feature type="modified residue" description="4-aspartylphosphate" evidence="6">
    <location>
        <position position="53"/>
    </location>
</feature>
<evidence type="ECO:0000313" key="10">
    <source>
        <dbReference type="Proteomes" id="UP001169242"/>
    </source>
</evidence>
<dbReference type="SUPFAM" id="SSF46689">
    <property type="entry name" value="Homeodomain-like"/>
    <property type="match status" value="2"/>
</dbReference>
<dbReference type="InterPro" id="IPR009057">
    <property type="entry name" value="Homeodomain-like_sf"/>
</dbReference>
<evidence type="ECO:0000256" key="6">
    <source>
        <dbReference type="PROSITE-ProRule" id="PRU00169"/>
    </source>
</evidence>
<organism evidence="9 10">
    <name type="scientific">Holtiella tumoricola</name>
    <dbReference type="NCBI Taxonomy" id="3018743"/>
    <lineage>
        <taxon>Bacteria</taxon>
        <taxon>Bacillati</taxon>
        <taxon>Bacillota</taxon>
        <taxon>Clostridia</taxon>
        <taxon>Lachnospirales</taxon>
        <taxon>Cellulosilyticaceae</taxon>
        <taxon>Holtiella</taxon>
    </lineage>
</organism>
<dbReference type="InterPro" id="IPR018060">
    <property type="entry name" value="HTH_AraC"/>
</dbReference>
<proteinExistence type="predicted"/>
<name>A0AA42DJ87_9FIRM</name>
<gene>
    <name evidence="9" type="ORF">PBV87_00185</name>
</gene>
<feature type="domain" description="HTH araC/xylS-type" evidence="7">
    <location>
        <begin position="406"/>
        <end position="504"/>
    </location>
</feature>
<dbReference type="SUPFAM" id="SSF52172">
    <property type="entry name" value="CheY-like"/>
    <property type="match status" value="1"/>
</dbReference>
<dbReference type="Gene3D" id="1.10.10.60">
    <property type="entry name" value="Homeodomain-like"/>
    <property type="match status" value="2"/>
</dbReference>
<keyword evidence="3" id="KW-0238">DNA-binding</keyword>
<keyword evidence="6" id="KW-0597">Phosphoprotein</keyword>
<keyword evidence="4" id="KW-0804">Transcription</keyword>
<dbReference type="GO" id="GO:0003700">
    <property type="term" value="F:DNA-binding transcription factor activity"/>
    <property type="evidence" value="ECO:0007669"/>
    <property type="project" value="InterPro"/>
</dbReference>
<dbReference type="RefSeq" id="WP_271010697.1">
    <property type="nucleotide sequence ID" value="NZ_JAQIFT010000003.1"/>
</dbReference>
<dbReference type="InterPro" id="IPR011006">
    <property type="entry name" value="CheY-like_superfamily"/>
</dbReference>
<dbReference type="PANTHER" id="PTHR43280:SF10">
    <property type="entry name" value="REGULATORY PROTEIN POCR"/>
    <property type="match status" value="1"/>
</dbReference>
<dbReference type="GO" id="GO:0000160">
    <property type="term" value="P:phosphorelay signal transduction system"/>
    <property type="evidence" value="ECO:0007669"/>
    <property type="project" value="InterPro"/>
</dbReference>
<dbReference type="SMART" id="SM00448">
    <property type="entry name" value="REC"/>
    <property type="match status" value="1"/>
</dbReference>
<comment type="function">
    <text evidence="5">May play the central regulatory role in sporulation. It may be an element of the effector pathway responsible for the activation of sporulation genes in response to nutritional stress. Spo0A may act in concert with spo0H (a sigma factor) to control the expression of some genes that are critical to the sporulation process.</text>
</comment>
<dbReference type="CDD" id="cd17536">
    <property type="entry name" value="REC_YesN-like"/>
    <property type="match status" value="1"/>
</dbReference>
<dbReference type="PANTHER" id="PTHR43280">
    <property type="entry name" value="ARAC-FAMILY TRANSCRIPTIONAL REGULATOR"/>
    <property type="match status" value="1"/>
</dbReference>
<dbReference type="EMBL" id="JAQIFT010000003">
    <property type="protein sequence ID" value="MDA3729930.1"/>
    <property type="molecule type" value="Genomic_DNA"/>
</dbReference>
<evidence type="ECO:0000259" key="8">
    <source>
        <dbReference type="PROSITE" id="PS50110"/>
    </source>
</evidence>
<accession>A0AA42DJ87</accession>
<sequence length="505" mass="59504">MRILIVEDEVKIREGIARLISHKTKHTVIGEAKNGKEGIELSLRYKPDLIMTDIRMPVMDGLEMLTQLKEEKVPSRAVILTGYSEFDYAKKAISLGVKDYLLKPIGPEEVINLLNRMEGEIEKENKMLQGSCESIIRDIILGSSEDEAESYHKLKHLMALKEDWHYRLYVGYTGSAPVAYKNHFKEWMPSIIGRYPECQCYTFFVETLQQFVCLVVGEEDLEGWESYFIQHMIKPYREQKYQPAWAVEQFDTLEKLSEVFQSIQSLLNLSLTYGNDHLLKQNVHAHTTLKKYSYPIEIENKFKVSICKGELENLPDLAEIFYDYFEQHLMSPEEIRNDYIKMITFIIHMVQEIDKKLYDQIQSMSLLKRVGEVYTRNELQQLFMDLLNSMQNVHEKKEDIRNYTILKVINYIRDHYNEGITLEEVARKMELTPEYLSTLFNREMNINFSNFLKQFRISHAKRLLKGTDLKIYEIAEAVGYSDAKYFMRVFKEVQGISPKEFRQKQ</sequence>
<comment type="caution">
    <text evidence="9">The sequence shown here is derived from an EMBL/GenBank/DDBJ whole genome shotgun (WGS) entry which is preliminary data.</text>
</comment>
<dbReference type="Pfam" id="PF00072">
    <property type="entry name" value="Response_reg"/>
    <property type="match status" value="1"/>
</dbReference>
<dbReference type="PRINTS" id="PR00032">
    <property type="entry name" value="HTHARAC"/>
</dbReference>
<reference evidence="9" key="1">
    <citation type="journal article" date="2023" name="Int. J. Syst. Evol. Microbiol.">
        <title>&lt;i&gt;Holtiella tumoricola&lt;/i&gt; gen. nov. sp. nov., isolated from a human clinical sample.</title>
        <authorList>
            <person name="Allen-Vercoe E."/>
            <person name="Daigneault M.C."/>
            <person name="Vancuren S.J."/>
            <person name="Cochrane K."/>
            <person name="O'Neal L.L."/>
            <person name="Sankaranarayanan K."/>
            <person name="Lawson P.A."/>
        </authorList>
    </citation>
    <scope>NUCLEOTIDE SEQUENCE</scope>
    <source>
        <strain evidence="9">CC70A</strain>
    </source>
</reference>
<evidence type="ECO:0000256" key="2">
    <source>
        <dbReference type="ARBA" id="ARBA00023015"/>
    </source>
</evidence>
<dbReference type="Proteomes" id="UP001169242">
    <property type="component" value="Unassembled WGS sequence"/>
</dbReference>
<evidence type="ECO:0000259" key="7">
    <source>
        <dbReference type="PROSITE" id="PS01124"/>
    </source>
</evidence>
<dbReference type="GO" id="GO:0043565">
    <property type="term" value="F:sequence-specific DNA binding"/>
    <property type="evidence" value="ECO:0007669"/>
    <property type="project" value="InterPro"/>
</dbReference>
<dbReference type="PROSITE" id="PS01124">
    <property type="entry name" value="HTH_ARAC_FAMILY_2"/>
    <property type="match status" value="1"/>
</dbReference>
<dbReference type="PROSITE" id="PS00041">
    <property type="entry name" value="HTH_ARAC_FAMILY_1"/>
    <property type="match status" value="1"/>
</dbReference>
<evidence type="ECO:0000256" key="4">
    <source>
        <dbReference type="ARBA" id="ARBA00023163"/>
    </source>
</evidence>
<dbReference type="Pfam" id="PF12833">
    <property type="entry name" value="HTH_18"/>
    <property type="match status" value="1"/>
</dbReference>
<dbReference type="AlphaFoldDB" id="A0AA42DJ87"/>
<protein>
    <recommendedName>
        <fullName evidence="1">Stage 0 sporulation protein A homolog</fullName>
    </recommendedName>
</protein>
<dbReference type="Gene3D" id="3.40.50.2300">
    <property type="match status" value="1"/>
</dbReference>
<dbReference type="InterPro" id="IPR020449">
    <property type="entry name" value="Tscrpt_reg_AraC-type_HTH"/>
</dbReference>
<evidence type="ECO:0000256" key="1">
    <source>
        <dbReference type="ARBA" id="ARBA00018672"/>
    </source>
</evidence>
<keyword evidence="2" id="KW-0805">Transcription regulation</keyword>
<dbReference type="InterPro" id="IPR001789">
    <property type="entry name" value="Sig_transdc_resp-reg_receiver"/>
</dbReference>
<dbReference type="SMART" id="SM00342">
    <property type="entry name" value="HTH_ARAC"/>
    <property type="match status" value="1"/>
</dbReference>
<evidence type="ECO:0000256" key="5">
    <source>
        <dbReference type="ARBA" id="ARBA00024867"/>
    </source>
</evidence>
<feature type="domain" description="Response regulatory" evidence="8">
    <location>
        <begin position="2"/>
        <end position="118"/>
    </location>
</feature>
<keyword evidence="10" id="KW-1185">Reference proteome</keyword>
<evidence type="ECO:0000256" key="3">
    <source>
        <dbReference type="ARBA" id="ARBA00023125"/>
    </source>
</evidence>